<dbReference type="Proteomes" id="UP000516437">
    <property type="component" value="Chromosome 7"/>
</dbReference>
<dbReference type="AlphaFoldDB" id="A0A6A1UXR4"/>
<keyword evidence="2" id="KW-0802">TPR repeat</keyword>
<dbReference type="Gene3D" id="1.25.40.10">
    <property type="entry name" value="Tetratricopeptide repeat domain"/>
    <property type="match status" value="2"/>
</dbReference>
<dbReference type="GO" id="GO:0009507">
    <property type="term" value="C:chloroplast"/>
    <property type="evidence" value="ECO:0007669"/>
    <property type="project" value="TreeGrafter"/>
</dbReference>
<feature type="signal peptide" evidence="3">
    <location>
        <begin position="1"/>
        <end position="29"/>
    </location>
</feature>
<dbReference type="SUPFAM" id="SSF48452">
    <property type="entry name" value="TPR-like"/>
    <property type="match status" value="1"/>
</dbReference>
<dbReference type="OrthoDB" id="771227at2759"/>
<dbReference type="InterPro" id="IPR019734">
    <property type="entry name" value="TPR_rpt"/>
</dbReference>
<gene>
    <name evidence="4" type="ORF">CJ030_MR7G016745</name>
</gene>
<dbReference type="PANTHER" id="PTHR45641">
    <property type="entry name" value="TETRATRICOPEPTIDE REPEAT PROTEIN (AFU_ORTHOLOGUE AFUA_6G03870)"/>
    <property type="match status" value="1"/>
</dbReference>
<protein>
    <submittedName>
        <fullName evidence="4">Kinesin light chain</fullName>
    </submittedName>
</protein>
<dbReference type="InterPro" id="IPR011990">
    <property type="entry name" value="TPR-like_helical_dom_sf"/>
</dbReference>
<comment type="caution">
    <text evidence="4">The sequence shown here is derived from an EMBL/GenBank/DDBJ whole genome shotgun (WGS) entry which is preliminary data.</text>
</comment>
<dbReference type="SMART" id="SM00028">
    <property type="entry name" value="TPR"/>
    <property type="match status" value="3"/>
</dbReference>
<dbReference type="GO" id="GO:0009658">
    <property type="term" value="P:chloroplast organization"/>
    <property type="evidence" value="ECO:0007669"/>
    <property type="project" value="TreeGrafter"/>
</dbReference>
<dbReference type="Pfam" id="PF13424">
    <property type="entry name" value="TPR_12"/>
    <property type="match status" value="1"/>
</dbReference>
<keyword evidence="3" id="KW-0732">Signal</keyword>
<evidence type="ECO:0000313" key="5">
    <source>
        <dbReference type="Proteomes" id="UP000516437"/>
    </source>
</evidence>
<evidence type="ECO:0000256" key="3">
    <source>
        <dbReference type="SAM" id="SignalP"/>
    </source>
</evidence>
<sequence>MSSVLKFFNILLLSCSLLFLLERFRMSQACLHMQSEHLRKATACFPVCLRKKKCSSKLYMIPIRTIPHRTVLRPFASVGSLDTNVAGRENNASGVSTAKNFQRILTLYKKLYGENDGRVGMAMCSLAHVKCAKGIPDEAIQLYQKSLQIIKDSNYVAIDDSIMEKMRIDLAELLHVVGRGKEGREMLEECLLITEKYKGKEHPSSVTHLLNLATSYSRSKNFVEAERLLRTSLKIMEKTVGPDDQAVTFPMLNLAVTLYHLKRNEEAERLALEVLRIREKAFGKDSLPVGKLGEALDCLVSIQTSLGKDDSELLDLLKRILSIQEKEFGYESEEVMETLKKIVYYVDKSGQRNEKFPLQRRLSILRRKYKQRIQC</sequence>
<keyword evidence="1" id="KW-0677">Repeat</keyword>
<dbReference type="PANTHER" id="PTHR45641:SF19">
    <property type="entry name" value="NEPHROCYSTIN-3"/>
    <property type="match status" value="1"/>
</dbReference>
<proteinExistence type="predicted"/>
<evidence type="ECO:0000313" key="4">
    <source>
        <dbReference type="EMBL" id="KAB1205101.1"/>
    </source>
</evidence>
<evidence type="ECO:0000256" key="1">
    <source>
        <dbReference type="ARBA" id="ARBA00022737"/>
    </source>
</evidence>
<reference evidence="4 5" key="1">
    <citation type="journal article" date="2019" name="Plant Biotechnol. J.">
        <title>The red bayberry genome and genetic basis of sex determination.</title>
        <authorList>
            <person name="Jia H.M."/>
            <person name="Jia H.J."/>
            <person name="Cai Q.L."/>
            <person name="Wang Y."/>
            <person name="Zhao H.B."/>
            <person name="Yang W.F."/>
            <person name="Wang G.Y."/>
            <person name="Li Y.H."/>
            <person name="Zhan D.L."/>
            <person name="Shen Y.T."/>
            <person name="Niu Q.F."/>
            <person name="Chang L."/>
            <person name="Qiu J."/>
            <person name="Zhao L."/>
            <person name="Xie H.B."/>
            <person name="Fu W.Y."/>
            <person name="Jin J."/>
            <person name="Li X.W."/>
            <person name="Jiao Y."/>
            <person name="Zhou C.C."/>
            <person name="Tu T."/>
            <person name="Chai C.Y."/>
            <person name="Gao J.L."/>
            <person name="Fan L.J."/>
            <person name="van de Weg E."/>
            <person name="Wang J.Y."/>
            <person name="Gao Z.S."/>
        </authorList>
    </citation>
    <scope>NUCLEOTIDE SEQUENCE [LARGE SCALE GENOMIC DNA]</scope>
    <source>
        <tissue evidence="4">Leaves</tissue>
    </source>
</reference>
<evidence type="ECO:0000256" key="2">
    <source>
        <dbReference type="ARBA" id="ARBA00022803"/>
    </source>
</evidence>
<accession>A0A6A1UXR4</accession>
<keyword evidence="5" id="KW-1185">Reference proteome</keyword>
<organism evidence="4 5">
    <name type="scientific">Morella rubra</name>
    <name type="common">Chinese bayberry</name>
    <dbReference type="NCBI Taxonomy" id="262757"/>
    <lineage>
        <taxon>Eukaryota</taxon>
        <taxon>Viridiplantae</taxon>
        <taxon>Streptophyta</taxon>
        <taxon>Embryophyta</taxon>
        <taxon>Tracheophyta</taxon>
        <taxon>Spermatophyta</taxon>
        <taxon>Magnoliopsida</taxon>
        <taxon>eudicotyledons</taxon>
        <taxon>Gunneridae</taxon>
        <taxon>Pentapetalae</taxon>
        <taxon>rosids</taxon>
        <taxon>fabids</taxon>
        <taxon>Fagales</taxon>
        <taxon>Myricaceae</taxon>
        <taxon>Morella</taxon>
    </lineage>
</organism>
<dbReference type="Pfam" id="PF13374">
    <property type="entry name" value="TPR_10"/>
    <property type="match status" value="1"/>
</dbReference>
<name>A0A6A1UXR4_9ROSI</name>
<feature type="chain" id="PRO_5025668408" evidence="3">
    <location>
        <begin position="30"/>
        <end position="375"/>
    </location>
</feature>
<dbReference type="EMBL" id="RXIC02000025">
    <property type="protein sequence ID" value="KAB1205101.1"/>
    <property type="molecule type" value="Genomic_DNA"/>
</dbReference>